<dbReference type="PROSITE" id="PS50090">
    <property type="entry name" value="MYB_LIKE"/>
    <property type="match status" value="2"/>
</dbReference>
<dbReference type="FunFam" id="1.10.10.60:FF:000010">
    <property type="entry name" value="Transcriptional activator Myb isoform A"/>
    <property type="match status" value="1"/>
</dbReference>
<evidence type="ECO:0000256" key="2">
    <source>
        <dbReference type="ARBA" id="ARBA00023125"/>
    </source>
</evidence>
<dbReference type="InterPro" id="IPR009057">
    <property type="entry name" value="Homeodomain-like_sf"/>
</dbReference>
<dbReference type="SUPFAM" id="SSF46689">
    <property type="entry name" value="Homeodomain-like"/>
    <property type="match status" value="1"/>
</dbReference>
<protein>
    <submittedName>
        <fullName evidence="6">Myb-like DNA-binding domain containing protein</fullName>
    </submittedName>
</protein>
<accession>A0A1J4JXF2</accession>
<dbReference type="CDD" id="cd00167">
    <property type="entry name" value="SANT"/>
    <property type="match status" value="2"/>
</dbReference>
<dbReference type="GeneID" id="94824859"/>
<evidence type="ECO:0000259" key="5">
    <source>
        <dbReference type="PROSITE" id="PS51294"/>
    </source>
</evidence>
<evidence type="ECO:0000313" key="6">
    <source>
        <dbReference type="EMBL" id="OHT03833.1"/>
    </source>
</evidence>
<evidence type="ECO:0000259" key="4">
    <source>
        <dbReference type="PROSITE" id="PS50090"/>
    </source>
</evidence>
<feature type="domain" description="HTH myb-type" evidence="5">
    <location>
        <begin position="75"/>
        <end position="121"/>
    </location>
</feature>
<dbReference type="EMBL" id="MLAK01000815">
    <property type="protein sequence ID" value="OHT03833.1"/>
    <property type="molecule type" value="Genomic_DNA"/>
</dbReference>
<dbReference type="GO" id="GO:0000981">
    <property type="term" value="F:DNA-binding transcription factor activity, RNA polymerase II-specific"/>
    <property type="evidence" value="ECO:0007669"/>
    <property type="project" value="TreeGrafter"/>
</dbReference>
<dbReference type="Pfam" id="PF13921">
    <property type="entry name" value="Myb_DNA-bind_6"/>
    <property type="match status" value="1"/>
</dbReference>
<evidence type="ECO:0000256" key="1">
    <source>
        <dbReference type="ARBA" id="ARBA00022737"/>
    </source>
</evidence>
<dbReference type="SMART" id="SM00717">
    <property type="entry name" value="SANT"/>
    <property type="match status" value="2"/>
</dbReference>
<keyword evidence="1" id="KW-0677">Repeat</keyword>
<reference evidence="6" key="1">
    <citation type="submission" date="2016-10" db="EMBL/GenBank/DDBJ databases">
        <authorList>
            <person name="Benchimol M."/>
            <person name="Almeida L.G."/>
            <person name="Vasconcelos A.T."/>
            <person name="Perreira-Neves A."/>
            <person name="Rosa I.A."/>
            <person name="Tasca T."/>
            <person name="Bogo M.R."/>
            <person name="de Souza W."/>
        </authorList>
    </citation>
    <scope>NUCLEOTIDE SEQUENCE [LARGE SCALE GENOMIC DNA]</scope>
    <source>
        <strain evidence="6">K</strain>
    </source>
</reference>
<name>A0A1J4JXF2_9EUKA</name>
<dbReference type="AlphaFoldDB" id="A0A1J4JXF2"/>
<dbReference type="Proteomes" id="UP000179807">
    <property type="component" value="Unassembled WGS sequence"/>
</dbReference>
<dbReference type="PROSITE" id="PS51294">
    <property type="entry name" value="HTH_MYB"/>
    <property type="match status" value="2"/>
</dbReference>
<evidence type="ECO:0000313" key="7">
    <source>
        <dbReference type="Proteomes" id="UP000179807"/>
    </source>
</evidence>
<proteinExistence type="predicted"/>
<organism evidence="6 7">
    <name type="scientific">Tritrichomonas foetus</name>
    <dbReference type="NCBI Taxonomy" id="1144522"/>
    <lineage>
        <taxon>Eukaryota</taxon>
        <taxon>Metamonada</taxon>
        <taxon>Parabasalia</taxon>
        <taxon>Tritrichomonadida</taxon>
        <taxon>Tritrichomonadidae</taxon>
        <taxon>Tritrichomonas</taxon>
    </lineage>
</organism>
<sequence>MLLNNLANYSPKKQQKPHIRCKFTQEEDEHLQELVEKYGINDWVKITSEMEGRNIRQCRERWQNYLSPDICNEGWTTEDDQKLWYLVSTFGLKWSVLSHFFPNRTYNNVRNRWKKELRKRKLEMKRLKVIYSLLDPKLLKQVIELNTRKMKKAEEKAQLEAEHSNEQINIENTRHQLSQNGWYDGNYFADLSPFYDEEIDWE</sequence>
<dbReference type="OrthoDB" id="68050at2759"/>
<dbReference type="GO" id="GO:0005634">
    <property type="term" value="C:nucleus"/>
    <property type="evidence" value="ECO:0007669"/>
    <property type="project" value="TreeGrafter"/>
</dbReference>
<comment type="caution">
    <text evidence="6">The sequence shown here is derived from an EMBL/GenBank/DDBJ whole genome shotgun (WGS) entry which is preliminary data.</text>
</comment>
<feature type="domain" description="Myb-like" evidence="4">
    <location>
        <begin position="67"/>
        <end position="117"/>
    </location>
</feature>
<dbReference type="PANTHER" id="PTHR45614">
    <property type="entry name" value="MYB PROTEIN-RELATED"/>
    <property type="match status" value="1"/>
</dbReference>
<dbReference type="Gene3D" id="1.10.10.60">
    <property type="entry name" value="Homeodomain-like"/>
    <property type="match status" value="2"/>
</dbReference>
<keyword evidence="2" id="KW-0238">DNA-binding</keyword>
<gene>
    <name evidence="6" type="ORF">TRFO_01536</name>
</gene>
<dbReference type="InterPro" id="IPR017930">
    <property type="entry name" value="Myb_dom"/>
</dbReference>
<keyword evidence="3" id="KW-0175">Coiled coil</keyword>
<feature type="domain" description="Myb-like" evidence="4">
    <location>
        <begin position="15"/>
        <end position="66"/>
    </location>
</feature>
<dbReference type="RefSeq" id="XP_068356969.1">
    <property type="nucleotide sequence ID" value="XM_068490155.1"/>
</dbReference>
<feature type="coiled-coil region" evidence="3">
    <location>
        <begin position="142"/>
        <end position="176"/>
    </location>
</feature>
<keyword evidence="7" id="KW-1185">Reference proteome</keyword>
<feature type="domain" description="HTH myb-type" evidence="5">
    <location>
        <begin position="15"/>
        <end position="70"/>
    </location>
</feature>
<dbReference type="InterPro" id="IPR050560">
    <property type="entry name" value="MYB_TF"/>
</dbReference>
<dbReference type="VEuPathDB" id="TrichDB:TRFO_01536"/>
<evidence type="ECO:0000256" key="3">
    <source>
        <dbReference type="SAM" id="Coils"/>
    </source>
</evidence>
<dbReference type="InterPro" id="IPR001005">
    <property type="entry name" value="SANT/Myb"/>
</dbReference>
<dbReference type="GO" id="GO:0000978">
    <property type="term" value="F:RNA polymerase II cis-regulatory region sequence-specific DNA binding"/>
    <property type="evidence" value="ECO:0007669"/>
    <property type="project" value="TreeGrafter"/>
</dbReference>
<dbReference type="PANTHER" id="PTHR45614:SF253">
    <property type="entry name" value="CHROMOSOME UNDETERMINED SCAFFOLD_38, WHOLE GENOME SHOTGUN SEQUENCE"/>
    <property type="match status" value="1"/>
</dbReference>